<keyword evidence="1" id="KW-1133">Transmembrane helix</keyword>
<gene>
    <name evidence="2" type="ORF">EGYM00163_LOCUS27270</name>
</gene>
<organism evidence="2">
    <name type="scientific">Eutreptiella gymnastica</name>
    <dbReference type="NCBI Taxonomy" id="73025"/>
    <lineage>
        <taxon>Eukaryota</taxon>
        <taxon>Discoba</taxon>
        <taxon>Euglenozoa</taxon>
        <taxon>Euglenida</taxon>
        <taxon>Spirocuta</taxon>
        <taxon>Euglenophyceae</taxon>
        <taxon>Eutreptiales</taxon>
        <taxon>Eutreptiaceae</taxon>
        <taxon>Eutreptiella</taxon>
    </lineage>
</organism>
<evidence type="ECO:0000256" key="1">
    <source>
        <dbReference type="SAM" id="Phobius"/>
    </source>
</evidence>
<reference evidence="2" key="1">
    <citation type="submission" date="2021-01" db="EMBL/GenBank/DDBJ databases">
        <authorList>
            <person name="Corre E."/>
            <person name="Pelletier E."/>
            <person name="Niang G."/>
            <person name="Scheremetjew M."/>
            <person name="Finn R."/>
            <person name="Kale V."/>
            <person name="Holt S."/>
            <person name="Cochrane G."/>
            <person name="Meng A."/>
            <person name="Brown T."/>
            <person name="Cohen L."/>
        </authorList>
    </citation>
    <scope>NUCLEOTIDE SEQUENCE</scope>
    <source>
        <strain evidence="2">CCMP1594</strain>
    </source>
</reference>
<protein>
    <submittedName>
        <fullName evidence="2">Uncharacterized protein</fullName>
    </submittedName>
</protein>
<feature type="transmembrane region" description="Helical" evidence="1">
    <location>
        <begin position="72"/>
        <end position="90"/>
    </location>
</feature>
<proteinExistence type="predicted"/>
<dbReference type="EMBL" id="HBJA01077781">
    <property type="protein sequence ID" value="CAE0816111.1"/>
    <property type="molecule type" value="Transcribed_RNA"/>
</dbReference>
<evidence type="ECO:0000313" key="2">
    <source>
        <dbReference type="EMBL" id="CAE0816111.1"/>
    </source>
</evidence>
<accession>A0A7S4FV15</accession>
<keyword evidence="1" id="KW-0472">Membrane</keyword>
<dbReference type="AlphaFoldDB" id="A0A7S4FV15"/>
<sequence length="140" mass="16010">MSHGEPIYFRDGHLQPILEPPSLLWPLGDNEGTTCGAILVQNAASRESLEVLGINPQSVVMPLMQLVPFRNAMQIIIGGFSCYYGALWQFQKIWRRYNVSRNLRHHHYRNNNQCCLDRDGPRHDLAHLFTIAATTRIQGQ</sequence>
<keyword evidence="1" id="KW-0812">Transmembrane</keyword>
<name>A0A7S4FV15_9EUGL</name>